<evidence type="ECO:0008006" key="9">
    <source>
        <dbReference type="Google" id="ProtNLM"/>
    </source>
</evidence>
<protein>
    <recommendedName>
        <fullName evidence="9">Bestrophin homolog</fullName>
    </recommendedName>
</protein>
<dbReference type="EMBL" id="CAUYUJ010015727">
    <property type="protein sequence ID" value="CAK0857416.1"/>
    <property type="molecule type" value="Genomic_DNA"/>
</dbReference>
<sequence>MGDGCAEGAGSPLAGTIADMSQYGSLTTQVNAPHMISKMKSKKLFPDLQAKGAHEESQIVTYDQHSISDMRVLVWPWVAGSIFRRRKIWWQIAAYLALVVLLTFSLLMIMEKPYVIDYQTASALSAYFNVFLPFLFGIYLNNVFTRWWTMRTLGIGDLNNSVNNLCVIVASHLRGPEGVWPRRLLVRYGLLSLELIYRAARNTDGDLSDLVSSGSLSQSEEKSLVDLPGPVKGQAVWAWVQMLMDDQFRMQRIPRELNMPVQNEIIKGRTAVKTIFTHLNTPMPFAYVHLMACLVHVNLLLLVLQAGMVCTQAIGKILLLKSKTETKEHLEAVGVHEDGAAGMHLFAQVLLVVMVPMLYLGFLELAYEITDPFGTDHNDFPRAMIHNTMQDECEGIFKAAEAPPAELASVLRAPAAAPGAEPSADRV</sequence>
<comment type="subcellular location">
    <subcellularLocation>
        <location evidence="1">Membrane</location>
    </subcellularLocation>
</comment>
<evidence type="ECO:0000256" key="4">
    <source>
        <dbReference type="ARBA" id="ARBA00023136"/>
    </source>
</evidence>
<dbReference type="InterPro" id="IPR000615">
    <property type="entry name" value="Bestrophin"/>
</dbReference>
<reference evidence="7" key="1">
    <citation type="submission" date="2023-10" db="EMBL/GenBank/DDBJ databases">
        <authorList>
            <person name="Chen Y."/>
            <person name="Shah S."/>
            <person name="Dougan E. K."/>
            <person name="Thang M."/>
            <person name="Chan C."/>
        </authorList>
    </citation>
    <scope>NUCLEOTIDE SEQUENCE [LARGE SCALE GENOMIC DNA]</scope>
</reference>
<evidence type="ECO:0000256" key="3">
    <source>
        <dbReference type="ARBA" id="ARBA00022989"/>
    </source>
</evidence>
<evidence type="ECO:0000256" key="6">
    <source>
        <dbReference type="SAM" id="Phobius"/>
    </source>
</evidence>
<feature type="transmembrane region" description="Helical" evidence="6">
    <location>
        <begin position="88"/>
        <end position="109"/>
    </location>
</feature>
<keyword evidence="8" id="KW-1185">Reference proteome</keyword>
<dbReference type="Pfam" id="PF01062">
    <property type="entry name" value="Bestrophin"/>
    <property type="match status" value="1"/>
</dbReference>
<proteinExistence type="inferred from homology"/>
<accession>A0ABN9UDA1</accession>
<comment type="similarity">
    <text evidence="5">Belongs to the anion channel-forming bestrophin (TC 1.A.46) family. Calcium-sensitive chloride channel subfamily.</text>
</comment>
<name>A0ABN9UDA1_9DINO</name>
<keyword evidence="2 6" id="KW-0812">Transmembrane</keyword>
<evidence type="ECO:0000256" key="1">
    <source>
        <dbReference type="ARBA" id="ARBA00004370"/>
    </source>
</evidence>
<evidence type="ECO:0000256" key="5">
    <source>
        <dbReference type="ARBA" id="ARBA00034769"/>
    </source>
</evidence>
<dbReference type="PANTHER" id="PTHR10736">
    <property type="entry name" value="BESTROPHIN"/>
    <property type="match status" value="1"/>
</dbReference>
<gene>
    <name evidence="7" type="ORF">PCOR1329_LOCUS47543</name>
</gene>
<keyword evidence="4 6" id="KW-0472">Membrane</keyword>
<organism evidence="7 8">
    <name type="scientific">Prorocentrum cordatum</name>
    <dbReference type="NCBI Taxonomy" id="2364126"/>
    <lineage>
        <taxon>Eukaryota</taxon>
        <taxon>Sar</taxon>
        <taxon>Alveolata</taxon>
        <taxon>Dinophyceae</taxon>
        <taxon>Prorocentrales</taxon>
        <taxon>Prorocentraceae</taxon>
        <taxon>Prorocentrum</taxon>
    </lineage>
</organism>
<evidence type="ECO:0000313" key="8">
    <source>
        <dbReference type="Proteomes" id="UP001189429"/>
    </source>
</evidence>
<dbReference type="InterPro" id="IPR021134">
    <property type="entry name" value="Bestrophin-like"/>
</dbReference>
<comment type="caution">
    <text evidence="7">The sequence shown here is derived from an EMBL/GenBank/DDBJ whole genome shotgun (WGS) entry which is preliminary data.</text>
</comment>
<feature type="transmembrane region" description="Helical" evidence="6">
    <location>
        <begin position="121"/>
        <end position="141"/>
    </location>
</feature>
<evidence type="ECO:0000313" key="7">
    <source>
        <dbReference type="EMBL" id="CAK0857416.1"/>
    </source>
</evidence>
<feature type="transmembrane region" description="Helical" evidence="6">
    <location>
        <begin position="340"/>
        <end position="362"/>
    </location>
</feature>
<dbReference type="Proteomes" id="UP001189429">
    <property type="component" value="Unassembled WGS sequence"/>
</dbReference>
<keyword evidence="3 6" id="KW-1133">Transmembrane helix</keyword>
<dbReference type="PANTHER" id="PTHR10736:SF0">
    <property type="entry name" value="BESTROPHIN HOMOLOG"/>
    <property type="match status" value="1"/>
</dbReference>
<evidence type="ECO:0000256" key="2">
    <source>
        <dbReference type="ARBA" id="ARBA00022692"/>
    </source>
</evidence>